<accession>A0AAV2I2H5</accession>
<dbReference type="SUPFAM" id="SSF49899">
    <property type="entry name" value="Concanavalin A-like lectins/glucanases"/>
    <property type="match status" value="1"/>
</dbReference>
<gene>
    <name evidence="3" type="ORF">GSLYS_00014017001</name>
</gene>
<dbReference type="Proteomes" id="UP001497497">
    <property type="component" value="Unassembled WGS sequence"/>
</dbReference>
<dbReference type="PROSITE" id="PS51762">
    <property type="entry name" value="GH16_2"/>
    <property type="match status" value="1"/>
</dbReference>
<keyword evidence="4" id="KW-1185">Reference proteome</keyword>
<dbReference type="InterPro" id="IPR013320">
    <property type="entry name" value="ConA-like_dom_sf"/>
</dbReference>
<proteinExistence type="inferred from homology"/>
<evidence type="ECO:0000313" key="4">
    <source>
        <dbReference type="Proteomes" id="UP001497497"/>
    </source>
</evidence>
<dbReference type="Pfam" id="PF00722">
    <property type="entry name" value="Glyco_hydro_16"/>
    <property type="match status" value="1"/>
</dbReference>
<dbReference type="InterPro" id="IPR000757">
    <property type="entry name" value="Beta-glucanase-like"/>
</dbReference>
<dbReference type="PANTHER" id="PTHR10963">
    <property type="entry name" value="GLYCOSYL HYDROLASE-RELATED"/>
    <property type="match status" value="1"/>
</dbReference>
<comment type="caution">
    <text evidence="3">The sequence shown here is derived from an EMBL/GenBank/DDBJ whole genome shotgun (WGS) entry which is preliminary data.</text>
</comment>
<reference evidence="3 4" key="1">
    <citation type="submission" date="2024-04" db="EMBL/GenBank/DDBJ databases">
        <authorList>
            <consortium name="Genoscope - CEA"/>
            <person name="William W."/>
        </authorList>
    </citation>
    <scope>NUCLEOTIDE SEQUENCE [LARGE SCALE GENOMIC DNA]</scope>
</reference>
<dbReference type="GO" id="GO:0004553">
    <property type="term" value="F:hydrolase activity, hydrolyzing O-glycosyl compounds"/>
    <property type="evidence" value="ECO:0007669"/>
    <property type="project" value="InterPro"/>
</dbReference>
<protein>
    <recommendedName>
        <fullName evidence="2">GH16 domain-containing protein</fullName>
    </recommendedName>
</protein>
<sequence length="464" mass="52672">MIVNLCTPVHTCERAVITCLLVVCVAVEAALTAYLSIRYTPPVLYFNIQGNDRDPAAVKFHYTIGDKAYHGAGVKTTEGWQYQTRDVDLNGADHVVVHAVLYTSEGYILETTDRVTLELGNNFGRVALPGRRKRGAVIFRDNFNFINTANWRYEISMFGGMNWEFQVYTTEARNTFIRDGEILYIKPTPTTDDVRFSESFLRTGKMDMNEIWGYCTNSANYGCFREGQYGLLPPIMSGKIMSIPTLRYGIVEVRAKIPKGDWIWPGKQTTLFLDASIYNAYGDWPRSGAIQIMESRGEIFYSNNGDIGVGTVTSTLHWGPDTRTNRYTLTTGGQKSPSWHDEFHVYKLVWTPDALETFVDDVRIMEVSPGVNFWEKGGFTGTNIWAGGEKMAPFDKDFYLILNVAVGGVNGYFPDYFNYGVKKPWANNSPRAAEDFWNARNDWLPTWQGDETAMLIDYVEFRNL</sequence>
<name>A0AAV2I2H5_LYMST</name>
<dbReference type="GO" id="GO:0005975">
    <property type="term" value="P:carbohydrate metabolic process"/>
    <property type="evidence" value="ECO:0007669"/>
    <property type="project" value="InterPro"/>
</dbReference>
<evidence type="ECO:0000259" key="2">
    <source>
        <dbReference type="PROSITE" id="PS51762"/>
    </source>
</evidence>
<dbReference type="PANTHER" id="PTHR10963:SF55">
    <property type="entry name" value="GLYCOSIDE HYDROLASE FAMILY 16 PROTEIN"/>
    <property type="match status" value="1"/>
</dbReference>
<dbReference type="InterPro" id="IPR050546">
    <property type="entry name" value="Glycosyl_Hydrlase_16"/>
</dbReference>
<dbReference type="Gene3D" id="2.60.120.200">
    <property type="match status" value="1"/>
</dbReference>
<evidence type="ECO:0000256" key="1">
    <source>
        <dbReference type="ARBA" id="ARBA00006865"/>
    </source>
</evidence>
<dbReference type="EMBL" id="CAXITT010000379">
    <property type="protein sequence ID" value="CAL1540368.1"/>
    <property type="molecule type" value="Genomic_DNA"/>
</dbReference>
<feature type="domain" description="GH16" evidence="2">
    <location>
        <begin position="181"/>
        <end position="464"/>
    </location>
</feature>
<evidence type="ECO:0000313" key="3">
    <source>
        <dbReference type="EMBL" id="CAL1540368.1"/>
    </source>
</evidence>
<dbReference type="AlphaFoldDB" id="A0AAV2I2H5"/>
<comment type="similarity">
    <text evidence="1">Belongs to the glycosyl hydrolase 16 family.</text>
</comment>
<organism evidence="3 4">
    <name type="scientific">Lymnaea stagnalis</name>
    <name type="common">Great pond snail</name>
    <name type="synonym">Helix stagnalis</name>
    <dbReference type="NCBI Taxonomy" id="6523"/>
    <lineage>
        <taxon>Eukaryota</taxon>
        <taxon>Metazoa</taxon>
        <taxon>Spiralia</taxon>
        <taxon>Lophotrochozoa</taxon>
        <taxon>Mollusca</taxon>
        <taxon>Gastropoda</taxon>
        <taxon>Heterobranchia</taxon>
        <taxon>Euthyneura</taxon>
        <taxon>Panpulmonata</taxon>
        <taxon>Hygrophila</taxon>
        <taxon>Lymnaeoidea</taxon>
        <taxon>Lymnaeidae</taxon>
        <taxon>Lymnaea</taxon>
    </lineage>
</organism>